<reference evidence="1 2" key="1">
    <citation type="submission" date="2019-08" db="EMBL/GenBank/DDBJ databases">
        <title>In-depth cultivation of the pig gut microbiome towards novel bacterial diversity and tailored functional studies.</title>
        <authorList>
            <person name="Wylensek D."/>
            <person name="Hitch T.C.A."/>
            <person name="Clavel T."/>
        </authorList>
    </citation>
    <scope>NUCLEOTIDE SEQUENCE [LARGE SCALE GENOMIC DNA]</scope>
    <source>
        <strain evidence="1 2">Oil+RF-744-WCA-WT-13</strain>
    </source>
</reference>
<sequence length="107" mass="12176">MWDRTISLQGKTELVRDSEGYVTENITWISGIPASRRDVTRTDEIIAAQDGYIADAVYRVAAICYSGQKCLKDEADGELYDVQRTFKGDKKMYIDLTCQRRSKDGKI</sequence>
<evidence type="ECO:0008006" key="3">
    <source>
        <dbReference type="Google" id="ProtNLM"/>
    </source>
</evidence>
<proteinExistence type="predicted"/>
<dbReference type="AlphaFoldDB" id="A0A7X2TN52"/>
<dbReference type="EMBL" id="VUMV01000001">
    <property type="protein sequence ID" value="MST81130.1"/>
    <property type="molecule type" value="Genomic_DNA"/>
</dbReference>
<evidence type="ECO:0000313" key="2">
    <source>
        <dbReference type="Proteomes" id="UP000466864"/>
    </source>
</evidence>
<dbReference type="RefSeq" id="WP_154456926.1">
    <property type="nucleotide sequence ID" value="NZ_VUMV01000001.1"/>
</dbReference>
<dbReference type="Proteomes" id="UP000466864">
    <property type="component" value="Unassembled WGS sequence"/>
</dbReference>
<protein>
    <recommendedName>
        <fullName evidence="3">Head-tail adaptor protein</fullName>
    </recommendedName>
</protein>
<name>A0A7X2TN52_9FIRM</name>
<organism evidence="1 2">
    <name type="scientific">Bilifractor porci</name>
    <dbReference type="NCBI Taxonomy" id="2606636"/>
    <lineage>
        <taxon>Bacteria</taxon>
        <taxon>Bacillati</taxon>
        <taxon>Bacillota</taxon>
        <taxon>Clostridia</taxon>
        <taxon>Lachnospirales</taxon>
        <taxon>Lachnospiraceae</taxon>
        <taxon>Bilifractor</taxon>
    </lineage>
</organism>
<accession>A0A7X2TN52</accession>
<evidence type="ECO:0000313" key="1">
    <source>
        <dbReference type="EMBL" id="MST81130.1"/>
    </source>
</evidence>
<keyword evidence="2" id="KW-1185">Reference proteome</keyword>
<comment type="caution">
    <text evidence="1">The sequence shown here is derived from an EMBL/GenBank/DDBJ whole genome shotgun (WGS) entry which is preliminary data.</text>
</comment>
<gene>
    <name evidence="1" type="ORF">FYJ60_02115</name>
</gene>